<dbReference type="Pfam" id="PF01381">
    <property type="entry name" value="HTH_3"/>
    <property type="match status" value="1"/>
</dbReference>
<evidence type="ECO:0000313" key="4">
    <source>
        <dbReference type="Proteomes" id="UP000824221"/>
    </source>
</evidence>
<reference evidence="3" key="2">
    <citation type="submission" date="2021-04" db="EMBL/GenBank/DDBJ databases">
        <authorList>
            <person name="Gilroy R."/>
        </authorList>
    </citation>
    <scope>NUCLEOTIDE SEQUENCE</scope>
    <source>
        <strain evidence="3">CHK156-179</strain>
    </source>
</reference>
<dbReference type="CDD" id="cd00093">
    <property type="entry name" value="HTH_XRE"/>
    <property type="match status" value="1"/>
</dbReference>
<feature type="domain" description="HTH cro/C1-type" evidence="2">
    <location>
        <begin position="8"/>
        <end position="62"/>
    </location>
</feature>
<dbReference type="PANTHER" id="PTHR46558">
    <property type="entry name" value="TRACRIPTIONAL REGULATORY PROTEIN-RELATED-RELATED"/>
    <property type="match status" value="1"/>
</dbReference>
<name>A0A9D2H1D8_9FIRM</name>
<dbReference type="PROSITE" id="PS50943">
    <property type="entry name" value="HTH_CROC1"/>
    <property type="match status" value="1"/>
</dbReference>
<dbReference type="GO" id="GO:0003677">
    <property type="term" value="F:DNA binding"/>
    <property type="evidence" value="ECO:0007669"/>
    <property type="project" value="UniProtKB-KW"/>
</dbReference>
<sequence length="163" mass="17636">MNTLGQRIAYFRKQKGLTQEALAELCSVSAQAVSKWENDLTAPDISLLPRLAELFGITVDELLGVKKDAAVAVDPAHVDFGKLMLRIRILSEDGDKVNINLPFALVEVFLKDGKLPFSADGAAGEAMKSIDFAKLSELVHAGVLGKLVDIESSDGDVIEIWVE</sequence>
<dbReference type="EMBL" id="DXAJ01000001">
    <property type="protein sequence ID" value="HJA01765.1"/>
    <property type="molecule type" value="Genomic_DNA"/>
</dbReference>
<dbReference type="PANTHER" id="PTHR46558:SF11">
    <property type="entry name" value="HTH-TYPE TRANSCRIPTIONAL REGULATOR XRE"/>
    <property type="match status" value="1"/>
</dbReference>
<accession>A0A9D2H1D8</accession>
<evidence type="ECO:0000259" key="2">
    <source>
        <dbReference type="PROSITE" id="PS50943"/>
    </source>
</evidence>
<evidence type="ECO:0000256" key="1">
    <source>
        <dbReference type="ARBA" id="ARBA00023125"/>
    </source>
</evidence>
<dbReference type="SUPFAM" id="SSF47413">
    <property type="entry name" value="lambda repressor-like DNA-binding domains"/>
    <property type="match status" value="1"/>
</dbReference>
<reference evidence="3" key="1">
    <citation type="journal article" date="2021" name="PeerJ">
        <title>Extensive microbial diversity within the chicken gut microbiome revealed by metagenomics and culture.</title>
        <authorList>
            <person name="Gilroy R."/>
            <person name="Ravi A."/>
            <person name="Getino M."/>
            <person name="Pursley I."/>
            <person name="Horton D.L."/>
            <person name="Alikhan N.F."/>
            <person name="Baker D."/>
            <person name="Gharbi K."/>
            <person name="Hall N."/>
            <person name="Watson M."/>
            <person name="Adriaenssens E.M."/>
            <person name="Foster-Nyarko E."/>
            <person name="Jarju S."/>
            <person name="Secka A."/>
            <person name="Antonio M."/>
            <person name="Oren A."/>
            <person name="Chaudhuri R.R."/>
            <person name="La Ragione R."/>
            <person name="Hildebrand F."/>
            <person name="Pallen M.J."/>
        </authorList>
    </citation>
    <scope>NUCLEOTIDE SEQUENCE</scope>
    <source>
        <strain evidence="3">CHK156-179</strain>
    </source>
</reference>
<organism evidence="3 4">
    <name type="scientific">Candidatus Gallimonas gallistercoris</name>
    <dbReference type="NCBI Taxonomy" id="2838602"/>
    <lineage>
        <taxon>Bacteria</taxon>
        <taxon>Bacillati</taxon>
        <taxon>Bacillota</taxon>
        <taxon>Clostridia</taxon>
        <taxon>Candidatus Gallimonas</taxon>
    </lineage>
</organism>
<proteinExistence type="predicted"/>
<dbReference type="Proteomes" id="UP000824221">
    <property type="component" value="Unassembled WGS sequence"/>
</dbReference>
<gene>
    <name evidence="3" type="ORF">H9797_00085</name>
</gene>
<dbReference type="AlphaFoldDB" id="A0A9D2H1D8"/>
<dbReference type="Gene3D" id="1.10.260.40">
    <property type="entry name" value="lambda repressor-like DNA-binding domains"/>
    <property type="match status" value="1"/>
</dbReference>
<dbReference type="InterPro" id="IPR010982">
    <property type="entry name" value="Lambda_DNA-bd_dom_sf"/>
</dbReference>
<protein>
    <submittedName>
        <fullName evidence="3">Helix-turn-helix domain-containing protein</fullName>
    </submittedName>
</protein>
<keyword evidence="1" id="KW-0238">DNA-binding</keyword>
<evidence type="ECO:0000313" key="3">
    <source>
        <dbReference type="EMBL" id="HJA01765.1"/>
    </source>
</evidence>
<comment type="caution">
    <text evidence="3">The sequence shown here is derived from an EMBL/GenBank/DDBJ whole genome shotgun (WGS) entry which is preliminary data.</text>
</comment>
<dbReference type="SMART" id="SM00530">
    <property type="entry name" value="HTH_XRE"/>
    <property type="match status" value="1"/>
</dbReference>
<dbReference type="InterPro" id="IPR001387">
    <property type="entry name" value="Cro/C1-type_HTH"/>
</dbReference>